<reference evidence="4 5" key="1">
    <citation type="submission" date="2014-04" db="EMBL/GenBank/DDBJ databases">
        <title>Aquimarina sp. 22II-S11-z7 Genome Sequencing.</title>
        <authorList>
            <person name="Lai Q."/>
        </authorList>
    </citation>
    <scope>NUCLEOTIDE SEQUENCE [LARGE SCALE GENOMIC DNA]</scope>
    <source>
        <strain evidence="4 5">22II-S11-z7</strain>
    </source>
</reference>
<dbReference type="EMBL" id="AQRA01000006">
    <property type="protein sequence ID" value="EZH73173.1"/>
    <property type="molecule type" value="Genomic_DNA"/>
</dbReference>
<evidence type="ECO:0000256" key="1">
    <source>
        <dbReference type="ARBA" id="ARBA00022729"/>
    </source>
</evidence>
<evidence type="ECO:0000259" key="3">
    <source>
        <dbReference type="Pfam" id="PF13505"/>
    </source>
</evidence>
<dbReference type="SUPFAM" id="SSF103515">
    <property type="entry name" value="Autotransporter"/>
    <property type="match status" value="1"/>
</dbReference>
<organism evidence="4 5">
    <name type="scientific">Aquimarina atlantica</name>
    <dbReference type="NCBI Taxonomy" id="1317122"/>
    <lineage>
        <taxon>Bacteria</taxon>
        <taxon>Pseudomonadati</taxon>
        <taxon>Bacteroidota</taxon>
        <taxon>Flavobacteriia</taxon>
        <taxon>Flavobacteriales</taxon>
        <taxon>Flavobacteriaceae</taxon>
        <taxon>Aquimarina</taxon>
    </lineage>
</organism>
<dbReference type="InterPro" id="IPR036709">
    <property type="entry name" value="Autotransporte_beta_dom_sf"/>
</dbReference>
<dbReference type="AlphaFoldDB" id="A0A023BTR0"/>
<evidence type="ECO:0000313" key="4">
    <source>
        <dbReference type="EMBL" id="EZH73173.1"/>
    </source>
</evidence>
<dbReference type="NCBIfam" id="TIGR01414">
    <property type="entry name" value="autotrans_barl"/>
    <property type="match status" value="1"/>
</dbReference>
<feature type="signal peptide" evidence="2">
    <location>
        <begin position="1"/>
        <end position="19"/>
    </location>
</feature>
<dbReference type="InterPro" id="IPR027385">
    <property type="entry name" value="Beta-barrel_OMP"/>
</dbReference>
<dbReference type="GO" id="GO:0019867">
    <property type="term" value="C:outer membrane"/>
    <property type="evidence" value="ECO:0007669"/>
    <property type="project" value="InterPro"/>
</dbReference>
<comment type="caution">
    <text evidence="4">The sequence shown here is derived from an EMBL/GenBank/DDBJ whole genome shotgun (WGS) entry which is preliminary data.</text>
</comment>
<sequence length="199" mass="21419">MKKVATLIAIFIFIGLSQAQDSGFDAKTKGSFIANGSVNIYFTTRKRNDDKATAFTTRITPKVGYFVIDNLAVGLELGINTNKEKQDSDFGDIETTTNGFGIGPFARYYLENNIYFEGLIGIGSSKTTTDGGLLGSTDIKSNIFGFRVGAGYAFFLGSHVAIEPSVSYSWEDINPDGAPSGYKESLSSIFLGIGISAFF</sequence>
<dbReference type="OrthoDB" id="945117at2"/>
<evidence type="ECO:0000256" key="2">
    <source>
        <dbReference type="SAM" id="SignalP"/>
    </source>
</evidence>
<feature type="chain" id="PRO_5001512328" description="Outer membrane protein beta-barrel domain-containing protein" evidence="2">
    <location>
        <begin position="20"/>
        <end position="199"/>
    </location>
</feature>
<dbReference type="Gene3D" id="2.40.128.130">
    <property type="entry name" value="Autotransporter beta-domain"/>
    <property type="match status" value="1"/>
</dbReference>
<keyword evidence="5" id="KW-1185">Reference proteome</keyword>
<dbReference type="STRING" id="1317122.ATO12_19405"/>
<dbReference type="Pfam" id="PF13505">
    <property type="entry name" value="OMP_b-brl"/>
    <property type="match status" value="1"/>
</dbReference>
<keyword evidence="1 2" id="KW-0732">Signal</keyword>
<accession>A0A023BTR0</accession>
<protein>
    <recommendedName>
        <fullName evidence="3">Outer membrane protein beta-barrel domain-containing protein</fullName>
    </recommendedName>
</protein>
<dbReference type="eggNOG" id="COG3637">
    <property type="taxonomic scope" value="Bacteria"/>
</dbReference>
<evidence type="ECO:0000313" key="5">
    <source>
        <dbReference type="Proteomes" id="UP000023541"/>
    </source>
</evidence>
<name>A0A023BTR0_9FLAO</name>
<proteinExistence type="predicted"/>
<gene>
    <name evidence="4" type="ORF">ATO12_19405</name>
</gene>
<feature type="domain" description="Outer membrane protein beta-barrel" evidence="3">
    <location>
        <begin position="91"/>
        <end position="198"/>
    </location>
</feature>
<dbReference type="RefSeq" id="WP_051575857.1">
    <property type="nucleotide sequence ID" value="NZ_AQRA01000006.1"/>
</dbReference>
<dbReference type="InterPro" id="IPR006315">
    <property type="entry name" value="OM_autotransptr_brl_dom"/>
</dbReference>
<dbReference type="Proteomes" id="UP000023541">
    <property type="component" value="Unassembled WGS sequence"/>
</dbReference>